<dbReference type="Pfam" id="PF00388">
    <property type="entry name" value="PI-PLC-X"/>
    <property type="match status" value="1"/>
</dbReference>
<keyword evidence="6 10" id="KW-0442">Lipid degradation</keyword>
<dbReference type="PROSITE" id="PS50007">
    <property type="entry name" value="PIPLC_X_DOMAIN"/>
    <property type="match status" value="1"/>
</dbReference>
<dbReference type="InterPro" id="IPR011992">
    <property type="entry name" value="EF-hand-dom_pair"/>
</dbReference>
<sequence length="814" mass="92666">MTNLLEAGRSVLRSLSFGGAKHRRTIPESAVTINGQNTSLEMENGTQIEQIEFDKAVQVLLKGETLIKVTVHNKLYSRFYRLDPDCQTLHYHDPVRRYGSCQAKSRPIDLLSLKEVRMGYKTDVFNACSKSRSFTARISADRCFSLILPNGESLNLIAPTSESRKEWANVIQHIIGKGQQEDRETRMEKWLRKQFKQADTSGDGFLNFDECMLLLDHLNLHFSKEQAAEIFKKAGTVTRRQASGEALELPHQQEVLNAEGFRRFYALLSERGDLQKIFTEFAEGDHQTWTTKTLQKFLREVQHEEDQTLEACEFIIKSFEPMDENQSQNLLGLAGFRNYLLNQRQFLFHYKNRQVFHNMTHPLKDYFIASSHNTYLTSNQLTGVSSVEAYISCLLTGCRCVELDCWDGDDGEPVITHGHTLTSKILFRDVLTTIRDYGFKASPYPVILSIENHCSVEQQHVMAAHLTSILGESIYNMSSINTNSAALPSPEDLKGRVILKGKKLKAGISKQSSEEDDDMAQTGIDGAVVEEGTGTSMQPKQLENLKTKTSEAFSKEVFLGAVKFRSFKQSKETGHHSEMSSLSEAKFTELSKTGRHALLAHTRHQLVRIYPGGLRTDSSNYNPLPMLHAGCQIVALNYQDRKPETQIYKAMFKDNGGCGYLLKPSYMREHDIDELDKHDENRQPVSMRITVISAQQLPKPEGIDDEDISDPYVTVQIFGSSRDCNKQATTYVRNNGFNPVWNQALVFLIYEPEIAVLRFEIKDYDRRSTDETIGHYSIPVNCLQLGYRHVELFDKHDVNLEPSTLFVNVERRHL</sequence>
<evidence type="ECO:0000256" key="2">
    <source>
        <dbReference type="ARBA" id="ARBA00004496"/>
    </source>
</evidence>
<keyword evidence="16" id="KW-1185">Reference proteome</keyword>
<keyword evidence="8" id="KW-0807">Transducer</keyword>
<reference evidence="16" key="1">
    <citation type="submission" date="2017-01" db="EMBL/GenBank/DDBJ databases">
        <title>Comparative genomics of anhydrobiosis in the tardigrade Hypsibius dujardini.</title>
        <authorList>
            <person name="Yoshida Y."/>
            <person name="Koutsovoulos G."/>
            <person name="Laetsch D."/>
            <person name="Stevens L."/>
            <person name="Kumar S."/>
            <person name="Horikawa D."/>
            <person name="Ishino K."/>
            <person name="Komine S."/>
            <person name="Tomita M."/>
            <person name="Blaxter M."/>
            <person name="Arakawa K."/>
        </authorList>
    </citation>
    <scope>NUCLEOTIDE SEQUENCE [LARGE SCALE GENOMIC DNA]</scope>
    <source>
        <strain evidence="16">Z151</strain>
    </source>
</reference>
<dbReference type="Gene3D" id="3.20.20.190">
    <property type="entry name" value="Phosphatidylinositol (PI) phosphodiesterase"/>
    <property type="match status" value="1"/>
</dbReference>
<dbReference type="OrthoDB" id="269822at2759"/>
<dbReference type="FunFam" id="3.20.20.190:FF:000039">
    <property type="entry name" value="Phosphoinositide phospholipase C"/>
    <property type="match status" value="1"/>
</dbReference>
<gene>
    <name evidence="15" type="ORF">BV898_08520</name>
</gene>
<evidence type="ECO:0000256" key="4">
    <source>
        <dbReference type="ARBA" id="ARBA00022490"/>
    </source>
</evidence>
<dbReference type="PANTHER" id="PTHR10336">
    <property type="entry name" value="PHOSPHOINOSITIDE-SPECIFIC PHOSPHOLIPASE C FAMILY PROTEIN"/>
    <property type="match status" value="1"/>
</dbReference>
<name>A0A1W0WQJ1_HYPEX</name>
<keyword evidence="5 10" id="KW-0378">Hydrolase</keyword>
<keyword evidence="7 10" id="KW-0443">Lipid metabolism</keyword>
<dbReference type="SUPFAM" id="SSF50729">
    <property type="entry name" value="PH domain-like"/>
    <property type="match status" value="1"/>
</dbReference>
<dbReference type="SUPFAM" id="SSF47473">
    <property type="entry name" value="EF-hand"/>
    <property type="match status" value="1"/>
</dbReference>
<dbReference type="AlphaFoldDB" id="A0A1W0WQJ1"/>
<evidence type="ECO:0000256" key="1">
    <source>
        <dbReference type="ARBA" id="ARBA00001913"/>
    </source>
</evidence>
<dbReference type="GO" id="GO:0005509">
    <property type="term" value="F:calcium ion binding"/>
    <property type="evidence" value="ECO:0007669"/>
    <property type="project" value="InterPro"/>
</dbReference>
<dbReference type="SMART" id="SM00233">
    <property type="entry name" value="PH"/>
    <property type="match status" value="1"/>
</dbReference>
<dbReference type="EC" id="3.1.4.11" evidence="3 10"/>
<dbReference type="InterPro" id="IPR017946">
    <property type="entry name" value="PLC-like_Pdiesterase_TIM-brl"/>
</dbReference>
<comment type="subcellular location">
    <subcellularLocation>
        <location evidence="2">Cytoplasm</location>
    </subcellularLocation>
</comment>
<dbReference type="PROSITE" id="PS50008">
    <property type="entry name" value="PIPLC_Y_DOMAIN"/>
    <property type="match status" value="1"/>
</dbReference>
<evidence type="ECO:0000313" key="15">
    <source>
        <dbReference type="EMBL" id="OQV17417.1"/>
    </source>
</evidence>
<accession>A0A1W0WQJ1</accession>
<dbReference type="CDD" id="cd00275">
    <property type="entry name" value="C2_PLC_like"/>
    <property type="match status" value="1"/>
</dbReference>
<dbReference type="InterPro" id="IPR000909">
    <property type="entry name" value="PLipase_C_PInositol-sp_X_dom"/>
</dbReference>
<dbReference type="Pfam" id="PF16457">
    <property type="entry name" value="PH_12"/>
    <property type="match status" value="1"/>
</dbReference>
<dbReference type="InterPro" id="IPR011993">
    <property type="entry name" value="PH-like_dom_sf"/>
</dbReference>
<dbReference type="InterPro" id="IPR015359">
    <property type="entry name" value="PLC_EF-hand-like"/>
</dbReference>
<dbReference type="GO" id="GO:0016042">
    <property type="term" value="P:lipid catabolic process"/>
    <property type="evidence" value="ECO:0007669"/>
    <property type="project" value="UniProtKB-KW"/>
</dbReference>
<dbReference type="GO" id="GO:0005737">
    <property type="term" value="C:cytoplasm"/>
    <property type="evidence" value="ECO:0007669"/>
    <property type="project" value="UniProtKB-SubCell"/>
</dbReference>
<dbReference type="Pfam" id="PF09279">
    <property type="entry name" value="EF-hand_like"/>
    <property type="match status" value="1"/>
</dbReference>
<dbReference type="PROSITE" id="PS50222">
    <property type="entry name" value="EF_HAND_2"/>
    <property type="match status" value="1"/>
</dbReference>
<dbReference type="SUPFAM" id="SSF49562">
    <property type="entry name" value="C2 domain (Calcium/lipid-binding domain, CaLB)"/>
    <property type="match status" value="1"/>
</dbReference>
<dbReference type="SMART" id="SM00239">
    <property type="entry name" value="C2"/>
    <property type="match status" value="1"/>
</dbReference>
<dbReference type="PRINTS" id="PR00390">
    <property type="entry name" value="PHPHLIPASEC"/>
</dbReference>
<dbReference type="Proteomes" id="UP000192578">
    <property type="component" value="Unassembled WGS sequence"/>
</dbReference>
<feature type="domain" description="C2" evidence="12">
    <location>
        <begin position="668"/>
        <end position="794"/>
    </location>
</feature>
<dbReference type="PROSITE" id="PS50003">
    <property type="entry name" value="PH_DOMAIN"/>
    <property type="match status" value="1"/>
</dbReference>
<dbReference type="InterPro" id="IPR001711">
    <property type="entry name" value="PLipase_C_Pinositol-sp_Y"/>
</dbReference>
<comment type="catalytic activity">
    <reaction evidence="9">
        <text>a 1,2-diacyl-sn-glycero-3-phospho-(1D-myo-inositol-4,5-bisphosphate) + H2O = 1D-myo-inositol 1,4,5-trisphosphate + a 1,2-diacyl-sn-glycerol + H(+)</text>
        <dbReference type="Rhea" id="RHEA:33179"/>
        <dbReference type="ChEBI" id="CHEBI:15377"/>
        <dbReference type="ChEBI" id="CHEBI:15378"/>
        <dbReference type="ChEBI" id="CHEBI:17815"/>
        <dbReference type="ChEBI" id="CHEBI:58456"/>
        <dbReference type="ChEBI" id="CHEBI:203600"/>
        <dbReference type="EC" id="3.1.4.11"/>
    </reaction>
    <physiologicalReaction direction="left-to-right" evidence="9">
        <dbReference type="Rhea" id="RHEA:33180"/>
    </physiologicalReaction>
</comment>
<evidence type="ECO:0000256" key="8">
    <source>
        <dbReference type="ARBA" id="ARBA00023224"/>
    </source>
</evidence>
<evidence type="ECO:0000256" key="7">
    <source>
        <dbReference type="ARBA" id="ARBA00023098"/>
    </source>
</evidence>
<dbReference type="InterPro" id="IPR001849">
    <property type="entry name" value="PH_domain"/>
</dbReference>
<dbReference type="Gene3D" id="1.10.238.10">
    <property type="entry name" value="EF-hand"/>
    <property type="match status" value="2"/>
</dbReference>
<evidence type="ECO:0000256" key="3">
    <source>
        <dbReference type="ARBA" id="ARBA00012368"/>
    </source>
</evidence>
<evidence type="ECO:0000259" key="12">
    <source>
        <dbReference type="PROSITE" id="PS50004"/>
    </source>
</evidence>
<dbReference type="SUPFAM" id="SSF51695">
    <property type="entry name" value="PLC-like phosphodiesterases"/>
    <property type="match status" value="1"/>
</dbReference>
<evidence type="ECO:0000259" key="11">
    <source>
        <dbReference type="PROSITE" id="PS50003"/>
    </source>
</evidence>
<evidence type="ECO:0000256" key="9">
    <source>
        <dbReference type="ARBA" id="ARBA00023674"/>
    </source>
</evidence>
<comment type="cofactor">
    <cofactor evidence="1">
        <name>Ca(2+)</name>
        <dbReference type="ChEBI" id="CHEBI:29108"/>
    </cofactor>
</comment>
<proteinExistence type="predicted"/>
<feature type="domain" description="EF-hand" evidence="14">
    <location>
        <begin position="186"/>
        <end position="221"/>
    </location>
</feature>
<dbReference type="SMART" id="SM00148">
    <property type="entry name" value="PLCXc"/>
    <property type="match status" value="1"/>
</dbReference>
<evidence type="ECO:0000313" key="16">
    <source>
        <dbReference type="Proteomes" id="UP000192578"/>
    </source>
</evidence>
<dbReference type="InterPro" id="IPR000008">
    <property type="entry name" value="C2_dom"/>
</dbReference>
<dbReference type="Gene3D" id="2.30.29.30">
    <property type="entry name" value="Pleckstrin-homology domain (PH domain)/Phosphotyrosine-binding domain (PTB)"/>
    <property type="match status" value="1"/>
</dbReference>
<evidence type="ECO:0000256" key="5">
    <source>
        <dbReference type="ARBA" id="ARBA00022801"/>
    </source>
</evidence>
<dbReference type="InterPro" id="IPR001192">
    <property type="entry name" value="PI-PLC_fam"/>
</dbReference>
<dbReference type="SMART" id="SM00149">
    <property type="entry name" value="PLCYc"/>
    <property type="match status" value="1"/>
</dbReference>
<dbReference type="GO" id="GO:0004435">
    <property type="term" value="F:phosphatidylinositol-4,5-bisphosphate phospholipase C activity"/>
    <property type="evidence" value="ECO:0007669"/>
    <property type="project" value="UniProtKB-EC"/>
</dbReference>
<dbReference type="Gene3D" id="2.60.40.150">
    <property type="entry name" value="C2 domain"/>
    <property type="match status" value="1"/>
</dbReference>
<dbReference type="Pfam" id="PF00168">
    <property type="entry name" value="C2"/>
    <property type="match status" value="1"/>
</dbReference>
<dbReference type="FunFam" id="1.10.238.10:FF:000005">
    <property type="entry name" value="Phosphoinositide phospholipase C"/>
    <property type="match status" value="1"/>
</dbReference>
<dbReference type="PANTHER" id="PTHR10336:SF209">
    <property type="entry name" value="PHOSPHOINOSITIDE PHOSPHOLIPASE C"/>
    <property type="match status" value="1"/>
</dbReference>
<dbReference type="GO" id="GO:0035556">
    <property type="term" value="P:intracellular signal transduction"/>
    <property type="evidence" value="ECO:0007669"/>
    <property type="project" value="InterPro"/>
</dbReference>
<dbReference type="EMBL" id="MTYJ01000061">
    <property type="protein sequence ID" value="OQV17417.1"/>
    <property type="molecule type" value="Genomic_DNA"/>
</dbReference>
<evidence type="ECO:0000259" key="14">
    <source>
        <dbReference type="PROSITE" id="PS50222"/>
    </source>
</evidence>
<evidence type="ECO:0000259" key="13">
    <source>
        <dbReference type="PROSITE" id="PS50008"/>
    </source>
</evidence>
<feature type="domain" description="PI-PLC Y-box" evidence="13">
    <location>
        <begin position="557"/>
        <end position="668"/>
    </location>
</feature>
<keyword evidence="4" id="KW-0963">Cytoplasm</keyword>
<dbReference type="InterPro" id="IPR002048">
    <property type="entry name" value="EF_hand_dom"/>
</dbReference>
<dbReference type="InterPro" id="IPR035892">
    <property type="entry name" value="C2_domain_sf"/>
</dbReference>
<dbReference type="Pfam" id="PF00387">
    <property type="entry name" value="PI-PLC-Y"/>
    <property type="match status" value="1"/>
</dbReference>
<dbReference type="PROSITE" id="PS50004">
    <property type="entry name" value="C2"/>
    <property type="match status" value="1"/>
</dbReference>
<protein>
    <recommendedName>
        <fullName evidence="3 10">Phosphoinositide phospholipase C</fullName>
        <ecNumber evidence="3 10">3.1.4.11</ecNumber>
    </recommendedName>
</protein>
<evidence type="ECO:0000256" key="6">
    <source>
        <dbReference type="ARBA" id="ARBA00022963"/>
    </source>
</evidence>
<comment type="caution">
    <text evidence="15">The sequence shown here is derived from an EMBL/GenBank/DDBJ whole genome shotgun (WGS) entry which is preliminary data.</text>
</comment>
<organism evidence="15 16">
    <name type="scientific">Hypsibius exemplaris</name>
    <name type="common">Freshwater tardigrade</name>
    <dbReference type="NCBI Taxonomy" id="2072580"/>
    <lineage>
        <taxon>Eukaryota</taxon>
        <taxon>Metazoa</taxon>
        <taxon>Ecdysozoa</taxon>
        <taxon>Tardigrada</taxon>
        <taxon>Eutardigrada</taxon>
        <taxon>Parachela</taxon>
        <taxon>Hypsibioidea</taxon>
        <taxon>Hypsibiidae</taxon>
        <taxon>Hypsibius</taxon>
    </lineage>
</organism>
<evidence type="ECO:0000256" key="10">
    <source>
        <dbReference type="RuleBase" id="RU361133"/>
    </source>
</evidence>
<feature type="domain" description="PH" evidence="11">
    <location>
        <begin position="58"/>
        <end position="176"/>
    </location>
</feature>